<evidence type="ECO:0000256" key="1">
    <source>
        <dbReference type="SAM" id="MobiDB-lite"/>
    </source>
</evidence>
<dbReference type="Proteomes" id="UP000218231">
    <property type="component" value="Unassembled WGS sequence"/>
</dbReference>
<accession>A0A2A2LR95</accession>
<feature type="region of interest" description="Disordered" evidence="1">
    <location>
        <begin position="115"/>
        <end position="143"/>
    </location>
</feature>
<comment type="caution">
    <text evidence="2">The sequence shown here is derived from an EMBL/GenBank/DDBJ whole genome shotgun (WGS) entry which is preliminary data.</text>
</comment>
<evidence type="ECO:0000313" key="2">
    <source>
        <dbReference type="EMBL" id="PAV88754.1"/>
    </source>
</evidence>
<feature type="region of interest" description="Disordered" evidence="1">
    <location>
        <begin position="1"/>
        <end position="77"/>
    </location>
</feature>
<gene>
    <name evidence="2" type="ORF">WR25_24302</name>
</gene>
<sequence length="325" mass="35489">MGEREANCRGIDRQAERSGRNAIFPTHATKSRRKKNRSTLGQRGRKEGKEGSLHLQQQPPKQRQAEDRRPQSVLSPSHILIPSEYGNLNLSARISNLPKDRESCGVSNCVSDKNINSSIDSIDSSSSSSRYPSSPDCSTSPFTAADNQSMSSYSAATVWQQAAASAIANQTPLPNNIQALIQLQQQQLLSSLATMSDSGAKGGASSLTPFNPSFQLPNTTSNAMLPSVSGPVSIASSSLALKRARISPPTNEKSDDAANRNTHRQGIYCEREERGMRQLTVCRTAQLRYGHAARKQPRPSSRLFPLLLPDWLCSLPTTFIVKERI</sequence>
<proteinExistence type="predicted"/>
<dbReference type="AlphaFoldDB" id="A0A2A2LR95"/>
<keyword evidence="3" id="KW-1185">Reference proteome</keyword>
<reference evidence="2 3" key="1">
    <citation type="journal article" date="2017" name="Curr. Biol.">
        <title>Genome architecture and evolution of a unichromosomal asexual nematode.</title>
        <authorList>
            <person name="Fradin H."/>
            <person name="Zegar C."/>
            <person name="Gutwein M."/>
            <person name="Lucas J."/>
            <person name="Kovtun M."/>
            <person name="Corcoran D."/>
            <person name="Baugh L.R."/>
            <person name="Kiontke K."/>
            <person name="Gunsalus K."/>
            <person name="Fitch D.H."/>
            <person name="Piano F."/>
        </authorList>
    </citation>
    <scope>NUCLEOTIDE SEQUENCE [LARGE SCALE GENOMIC DNA]</scope>
    <source>
        <strain evidence="2">PF1309</strain>
    </source>
</reference>
<protein>
    <submittedName>
        <fullName evidence="2">Uncharacterized protein</fullName>
    </submittedName>
</protein>
<feature type="region of interest" description="Disordered" evidence="1">
    <location>
        <begin position="245"/>
        <end position="266"/>
    </location>
</feature>
<organism evidence="2 3">
    <name type="scientific">Diploscapter pachys</name>
    <dbReference type="NCBI Taxonomy" id="2018661"/>
    <lineage>
        <taxon>Eukaryota</taxon>
        <taxon>Metazoa</taxon>
        <taxon>Ecdysozoa</taxon>
        <taxon>Nematoda</taxon>
        <taxon>Chromadorea</taxon>
        <taxon>Rhabditida</taxon>
        <taxon>Rhabditina</taxon>
        <taxon>Rhabditomorpha</taxon>
        <taxon>Rhabditoidea</taxon>
        <taxon>Rhabditidae</taxon>
        <taxon>Diploscapter</taxon>
    </lineage>
</organism>
<dbReference type="EMBL" id="LIAE01006496">
    <property type="protein sequence ID" value="PAV88754.1"/>
    <property type="molecule type" value="Genomic_DNA"/>
</dbReference>
<feature type="compositionally biased region" description="Low complexity" evidence="1">
    <location>
        <begin position="115"/>
        <end position="140"/>
    </location>
</feature>
<evidence type="ECO:0000313" key="3">
    <source>
        <dbReference type="Proteomes" id="UP000218231"/>
    </source>
</evidence>
<name>A0A2A2LR95_9BILA</name>
<feature type="compositionally biased region" description="Basic and acidic residues" evidence="1">
    <location>
        <begin position="1"/>
        <end position="19"/>
    </location>
</feature>